<evidence type="ECO:0000313" key="1">
    <source>
        <dbReference type="EMBL" id="SVD39603.1"/>
    </source>
</evidence>
<accession>A0A382UZC9</accession>
<name>A0A382UZC9_9ZZZZ</name>
<sequence>MNGIKFCGFLDWKLPNEDEILTLYNPEEINKDKYGNDIYLETVFPPGCQATVWLKGEAGQEGIIFDFKNGETRPLYKSRTGRMSVRLVRGDIPR</sequence>
<organism evidence="1">
    <name type="scientific">marine metagenome</name>
    <dbReference type="NCBI Taxonomy" id="408172"/>
    <lineage>
        <taxon>unclassified sequences</taxon>
        <taxon>metagenomes</taxon>
        <taxon>ecological metagenomes</taxon>
    </lineage>
</organism>
<dbReference type="AlphaFoldDB" id="A0A382UZC9"/>
<proteinExistence type="predicted"/>
<gene>
    <name evidence="1" type="ORF">METZ01_LOCUS392457</name>
</gene>
<reference evidence="1" key="1">
    <citation type="submission" date="2018-05" db="EMBL/GenBank/DDBJ databases">
        <authorList>
            <person name="Lanie J.A."/>
            <person name="Ng W.-L."/>
            <person name="Kazmierczak K.M."/>
            <person name="Andrzejewski T.M."/>
            <person name="Davidsen T.M."/>
            <person name="Wayne K.J."/>
            <person name="Tettelin H."/>
            <person name="Glass J.I."/>
            <person name="Rusch D."/>
            <person name="Podicherti R."/>
            <person name="Tsui H.-C.T."/>
            <person name="Winkler M.E."/>
        </authorList>
    </citation>
    <scope>NUCLEOTIDE SEQUENCE</scope>
</reference>
<protein>
    <submittedName>
        <fullName evidence="1">Uncharacterized protein</fullName>
    </submittedName>
</protein>
<dbReference type="EMBL" id="UINC01147973">
    <property type="protein sequence ID" value="SVD39603.1"/>
    <property type="molecule type" value="Genomic_DNA"/>
</dbReference>